<evidence type="ECO:0000256" key="2">
    <source>
        <dbReference type="SAM" id="SignalP"/>
    </source>
</evidence>
<dbReference type="OrthoDB" id="7376561at2"/>
<accession>A0A2S6NJC4</accession>
<protein>
    <recommendedName>
        <fullName evidence="3">DUF4168 domain-containing protein</fullName>
    </recommendedName>
</protein>
<dbReference type="InterPro" id="IPR025433">
    <property type="entry name" value="DUF4168"/>
</dbReference>
<evidence type="ECO:0000259" key="3">
    <source>
        <dbReference type="Pfam" id="PF13767"/>
    </source>
</evidence>
<feature type="signal peptide" evidence="2">
    <location>
        <begin position="1"/>
        <end position="22"/>
    </location>
</feature>
<dbReference type="EMBL" id="NHRY01000086">
    <property type="protein sequence ID" value="PPQ34843.1"/>
    <property type="molecule type" value="Genomic_DNA"/>
</dbReference>
<keyword evidence="2" id="KW-0732">Signal</keyword>
<gene>
    <name evidence="4" type="ORF">CCS01_09470</name>
</gene>
<evidence type="ECO:0000313" key="5">
    <source>
        <dbReference type="Proteomes" id="UP000239724"/>
    </source>
</evidence>
<feature type="chain" id="PRO_5015701983" description="DUF4168 domain-containing protein" evidence="2">
    <location>
        <begin position="23"/>
        <end position="124"/>
    </location>
</feature>
<comment type="caution">
    <text evidence="4">The sequence shown here is derived from an EMBL/GenBank/DDBJ whole genome shotgun (WGS) entry which is preliminary data.</text>
</comment>
<feature type="domain" description="DUF4168" evidence="3">
    <location>
        <begin position="43"/>
        <end position="116"/>
    </location>
</feature>
<reference evidence="4 5" key="1">
    <citation type="journal article" date="2018" name="Arch. Microbiol.">
        <title>New insights into the metabolic potential of the phototrophic purple bacterium Rhodopila globiformis DSM 161(T) from its draft genome sequence and evidence for a vanadium-dependent nitrogenase.</title>
        <authorList>
            <person name="Imhoff J.F."/>
            <person name="Rahn T."/>
            <person name="Kunzel S."/>
            <person name="Neulinger S.C."/>
        </authorList>
    </citation>
    <scope>NUCLEOTIDE SEQUENCE [LARGE SCALE GENOMIC DNA]</scope>
    <source>
        <strain evidence="4 5">DSM 161</strain>
    </source>
</reference>
<organism evidence="4 5">
    <name type="scientific">Rhodopila globiformis</name>
    <name type="common">Rhodopseudomonas globiformis</name>
    <dbReference type="NCBI Taxonomy" id="1071"/>
    <lineage>
        <taxon>Bacteria</taxon>
        <taxon>Pseudomonadati</taxon>
        <taxon>Pseudomonadota</taxon>
        <taxon>Alphaproteobacteria</taxon>
        <taxon>Acetobacterales</taxon>
        <taxon>Acetobacteraceae</taxon>
        <taxon>Rhodopila</taxon>
    </lineage>
</organism>
<sequence length="124" mass="12988">MRRSTGWILALALGLVPAVTLAAQNAPTPPAPPAPAAASIPEATIGKAGAALRDVANLQEKYQPKMDQAGSQQEKQGLAEQANAEAVQAIQSHGLSVKEYSNVVRSAQSNPQLRQRLLDAANKQ</sequence>
<feature type="region of interest" description="Disordered" evidence="1">
    <location>
        <begin position="59"/>
        <end position="85"/>
    </location>
</feature>
<dbReference type="Proteomes" id="UP000239724">
    <property type="component" value="Unassembled WGS sequence"/>
</dbReference>
<name>A0A2S6NJC4_RHOGL</name>
<keyword evidence="5" id="KW-1185">Reference proteome</keyword>
<proteinExistence type="predicted"/>
<dbReference type="Pfam" id="PF13767">
    <property type="entry name" value="DUF4168"/>
    <property type="match status" value="1"/>
</dbReference>
<evidence type="ECO:0000313" key="4">
    <source>
        <dbReference type="EMBL" id="PPQ34843.1"/>
    </source>
</evidence>
<dbReference type="RefSeq" id="WP_104518607.1">
    <property type="nucleotide sequence ID" value="NZ_NHRY01000086.1"/>
</dbReference>
<dbReference type="AlphaFoldDB" id="A0A2S6NJC4"/>
<evidence type="ECO:0000256" key="1">
    <source>
        <dbReference type="SAM" id="MobiDB-lite"/>
    </source>
</evidence>